<evidence type="ECO:0000313" key="4">
    <source>
        <dbReference type="Proteomes" id="UP000018208"/>
    </source>
</evidence>
<proteinExistence type="predicted"/>
<dbReference type="EMBL" id="AUWU02000003">
    <property type="protein sequence ID" value="KAH0575759.1"/>
    <property type="molecule type" value="Genomic_DNA"/>
</dbReference>
<sequence length="597" mass="70567">MEISMEALTSTLPDDIELQNQSLKIMLLSILAKYNQQIQEIQLCKQQILQTKSTTPVQSLQQEFQQQIYSEVQDKHKIQSQYSELKQKFEVLTKDNENMFQTIQKAQSENSYLKQQLTIQQPVQQQQFIPYNDIFNSKDDFEQLKLLAKSVADENTQLLQQIQTYQYQIQSNSSEQKIQIARLHGEISNYKEKIKTYEEQLMVIQYANSNENIEKMQSEIDFVKDKLLDTVSQLNQNQSEYKAKLQQQQEKSNENITKIDQKHQINHQNYQKEVIQLHNQQKQIYKLEIKDLTSKNTFYLQEQLKDKETLFDIKQQQVKQQNELNAQIALFSTAKQRAKARYETLAIELEKALDYISELKIQNLTAHEQTMKLKTQLIEVETQNKLMRNSYDNILQMPFQRQEIPLILRQIQLNSALQATENMKHQELVTRLKDESKAESQEIKLNSSELECVKEDTLKIDYKTQDESASDQIQDLKLIFQKYQIILSDIIDLSETLSTEYEYYVQINIMDQVFVSQSKLPSAGILCIEFNEKLQFNYQQNMEFSNQLFTIQLFQILEEQSTHIEKVELLINDFYNQQKQTLLTTGKLEIEIKQIDQ</sequence>
<keyword evidence="1" id="KW-0175">Coiled coil</keyword>
<dbReference type="Proteomes" id="UP000018208">
    <property type="component" value="Unassembled WGS sequence"/>
</dbReference>
<name>V6LRS3_9EUKA</name>
<reference evidence="2 3" key="1">
    <citation type="journal article" date="2014" name="PLoS Genet.">
        <title>The Genome of Spironucleus salmonicida Highlights a Fish Pathogen Adapted to Fluctuating Environments.</title>
        <authorList>
            <person name="Xu F."/>
            <person name="Jerlstrom-Hultqvist J."/>
            <person name="Einarsson E."/>
            <person name="Astvaldsson A."/>
            <person name="Svard S.G."/>
            <person name="Andersson J.O."/>
        </authorList>
    </citation>
    <scope>NUCLEOTIDE SEQUENCE</scope>
    <source>
        <strain evidence="3">ATCC 50377</strain>
    </source>
</reference>
<accession>V6LRS3</accession>
<gene>
    <name evidence="2" type="ORF">SS50377_12780</name>
    <name evidence="3" type="ORF">SS50377_23399</name>
</gene>
<organism evidence="2">
    <name type="scientific">Spironucleus salmonicida</name>
    <dbReference type="NCBI Taxonomy" id="348837"/>
    <lineage>
        <taxon>Eukaryota</taxon>
        <taxon>Metamonada</taxon>
        <taxon>Diplomonadida</taxon>
        <taxon>Hexamitidae</taxon>
        <taxon>Hexamitinae</taxon>
        <taxon>Spironucleus</taxon>
    </lineage>
</organism>
<evidence type="ECO:0000313" key="3">
    <source>
        <dbReference type="EMBL" id="KAH0575759.1"/>
    </source>
</evidence>
<keyword evidence="4" id="KW-1185">Reference proteome</keyword>
<reference evidence="3" key="2">
    <citation type="submission" date="2020-12" db="EMBL/GenBank/DDBJ databases">
        <title>New Spironucleus salmonicida genome in near-complete chromosomes.</title>
        <authorList>
            <person name="Xu F."/>
            <person name="Kurt Z."/>
            <person name="Jimenez-Gonzalez A."/>
            <person name="Astvaldsson A."/>
            <person name="Andersson J.O."/>
            <person name="Svard S.G."/>
        </authorList>
    </citation>
    <scope>NUCLEOTIDE SEQUENCE</scope>
    <source>
        <strain evidence="3">ATCC 50377</strain>
    </source>
</reference>
<dbReference type="AlphaFoldDB" id="V6LRS3"/>
<dbReference type="EMBL" id="KI546046">
    <property type="protein sequence ID" value="EST47270.1"/>
    <property type="molecule type" value="Genomic_DNA"/>
</dbReference>
<dbReference type="VEuPathDB" id="GiardiaDB:SS50377_23399"/>
<protein>
    <submittedName>
        <fullName evidence="2">Uncharacterized protein</fullName>
    </submittedName>
</protein>
<evidence type="ECO:0000256" key="1">
    <source>
        <dbReference type="SAM" id="Coils"/>
    </source>
</evidence>
<feature type="coiled-coil region" evidence="1">
    <location>
        <begin position="180"/>
        <end position="295"/>
    </location>
</feature>
<evidence type="ECO:0000313" key="2">
    <source>
        <dbReference type="EMBL" id="EST47270.1"/>
    </source>
</evidence>